<dbReference type="Gene3D" id="1.10.4020.10">
    <property type="entry name" value="DNA breaking-rejoining enzymes"/>
    <property type="match status" value="1"/>
</dbReference>
<organism evidence="2 3">
    <name type="scientific">Merluccius polli</name>
    <name type="common">Benguela hake</name>
    <name type="synonym">Merluccius cadenati</name>
    <dbReference type="NCBI Taxonomy" id="89951"/>
    <lineage>
        <taxon>Eukaryota</taxon>
        <taxon>Metazoa</taxon>
        <taxon>Chordata</taxon>
        <taxon>Craniata</taxon>
        <taxon>Vertebrata</taxon>
        <taxon>Euteleostomi</taxon>
        <taxon>Actinopterygii</taxon>
        <taxon>Neopterygii</taxon>
        <taxon>Teleostei</taxon>
        <taxon>Neoteleostei</taxon>
        <taxon>Acanthomorphata</taxon>
        <taxon>Zeiogadaria</taxon>
        <taxon>Gadariae</taxon>
        <taxon>Gadiformes</taxon>
        <taxon>Gadoidei</taxon>
        <taxon>Merlucciidae</taxon>
        <taxon>Merluccius</taxon>
    </lineage>
</organism>
<feature type="domain" description="SCAN box" evidence="1">
    <location>
        <begin position="146"/>
        <end position="195"/>
    </location>
</feature>
<dbReference type="SUPFAM" id="SSF47353">
    <property type="entry name" value="Retrovirus capsid dimerization domain-like"/>
    <property type="match status" value="1"/>
</dbReference>
<dbReference type="Pfam" id="PF02023">
    <property type="entry name" value="SCAN"/>
    <property type="match status" value="1"/>
</dbReference>
<protein>
    <recommendedName>
        <fullName evidence="1">SCAN box domain-containing protein</fullName>
    </recommendedName>
</protein>
<dbReference type="InterPro" id="IPR003309">
    <property type="entry name" value="SCAN_dom"/>
</dbReference>
<comment type="caution">
    <text evidence="2">The sequence shown here is derived from an EMBL/GenBank/DDBJ whole genome shotgun (WGS) entry which is preliminary data.</text>
</comment>
<evidence type="ECO:0000313" key="2">
    <source>
        <dbReference type="EMBL" id="KAK0141041.1"/>
    </source>
</evidence>
<dbReference type="GO" id="GO:0003676">
    <property type="term" value="F:nucleic acid binding"/>
    <property type="evidence" value="ECO:0007669"/>
    <property type="project" value="InterPro"/>
</dbReference>
<proteinExistence type="predicted"/>
<name>A0AA47MJ56_MERPO</name>
<dbReference type="PANTHER" id="PTHR46888:SF13">
    <property type="entry name" value="RIBONUCLEASE H"/>
    <property type="match status" value="1"/>
</dbReference>
<sequence length="532" mass="59051">MERLKFQRDAELEKIHLGQEVDRIRLKLIEEGKLNGDSPKSGLAGMVKFLPRFNERDPDVFFSLFEHIATERKWNDEDRSLLLQTVLVGRAQDAFVALTPADRRKYDKVKQAVLKCYELIPEAYRQRFRNWRKNESQTHVEMARELTQAVDTFEALRELLIVEQFKNILPERIAIFINEHEVKTVSEAAVLVDGFVLTHKGKMRFDSPSYYEPPARYAAPSRYVTSSRYDRRDHRSSCGNFNSESALMASNKERQMGVADDRCHYCSEVGHWKECPVLLARGRAPVDMGKPVACVSVARSNNFNAPDVTVLSCLTVDDYLQPAEIGDKCEVELSETHAQSVESEASDYAPFISNGMVSLVGDENKVPVKILRDTGASESFICAAVLQFSSASDTGKCVLIRGIGLQSFSVPLHKIQLCSGFVNGEVTIAVRPSLPMHGIHLILGNNLGGCLVSPPPVVAAVPLPVGEPDKCVQDFPEVFTACAVTRSMARAQAQPPPVSGMSMAGLFVPELPAPLSREELVEAQGNDQSLEK</sequence>
<dbReference type="PANTHER" id="PTHR46888">
    <property type="entry name" value="ZINC KNUCKLE DOMAINCONTAINING PROTEIN-RELATED"/>
    <property type="match status" value="1"/>
</dbReference>
<accession>A0AA47MJ56</accession>
<reference evidence="2" key="1">
    <citation type="journal article" date="2023" name="Front. Mar. Sci.">
        <title>A new Merluccius polli reference genome to investigate the effects of global change in West African waters.</title>
        <authorList>
            <person name="Mateo J.L."/>
            <person name="Blanco-Fernandez C."/>
            <person name="Garcia-Vazquez E."/>
            <person name="Machado-Schiaffino G."/>
        </authorList>
    </citation>
    <scope>NUCLEOTIDE SEQUENCE</scope>
    <source>
        <strain evidence="2">C29</strain>
        <tissue evidence="2">Fin</tissue>
    </source>
</reference>
<dbReference type="InterPro" id="IPR038269">
    <property type="entry name" value="SCAN_sf"/>
</dbReference>
<dbReference type="SMART" id="SM00431">
    <property type="entry name" value="SCAN"/>
    <property type="match status" value="1"/>
</dbReference>
<dbReference type="AlphaFoldDB" id="A0AA47MJ56"/>
<dbReference type="Gene3D" id="4.10.60.10">
    <property type="entry name" value="Zinc finger, CCHC-type"/>
    <property type="match status" value="1"/>
</dbReference>
<dbReference type="EMBL" id="JAOPHQ010003987">
    <property type="protein sequence ID" value="KAK0141041.1"/>
    <property type="molecule type" value="Genomic_DNA"/>
</dbReference>
<evidence type="ECO:0000313" key="3">
    <source>
        <dbReference type="Proteomes" id="UP001174136"/>
    </source>
</evidence>
<dbReference type="Proteomes" id="UP001174136">
    <property type="component" value="Unassembled WGS sequence"/>
</dbReference>
<keyword evidence="3" id="KW-1185">Reference proteome</keyword>
<dbReference type="SUPFAM" id="SSF57756">
    <property type="entry name" value="Retrovirus zinc finger-like domains"/>
    <property type="match status" value="1"/>
</dbReference>
<dbReference type="PROSITE" id="PS50804">
    <property type="entry name" value="SCAN_BOX"/>
    <property type="match status" value="1"/>
</dbReference>
<evidence type="ECO:0000259" key="1">
    <source>
        <dbReference type="PROSITE" id="PS50804"/>
    </source>
</evidence>
<gene>
    <name evidence="2" type="ORF">N1851_021949</name>
</gene>
<dbReference type="GO" id="GO:0008270">
    <property type="term" value="F:zinc ion binding"/>
    <property type="evidence" value="ECO:0007669"/>
    <property type="project" value="InterPro"/>
</dbReference>
<dbReference type="InterPro" id="IPR036875">
    <property type="entry name" value="Znf_CCHC_sf"/>
</dbReference>